<dbReference type="InterPro" id="IPR011047">
    <property type="entry name" value="Quinoprotein_ADH-like_sf"/>
</dbReference>
<dbReference type="EMBL" id="LHPF02000065">
    <property type="protein sequence ID" value="PSC67326.1"/>
    <property type="molecule type" value="Genomic_DNA"/>
</dbReference>
<protein>
    <submittedName>
        <fullName evidence="6">WD repeat-containing 11-like</fullName>
    </submittedName>
</protein>
<evidence type="ECO:0000259" key="5">
    <source>
        <dbReference type="Pfam" id="PF23753"/>
    </source>
</evidence>
<feature type="region of interest" description="Disordered" evidence="2">
    <location>
        <begin position="1508"/>
        <end position="1544"/>
    </location>
</feature>
<feature type="region of interest" description="Disordered" evidence="2">
    <location>
        <begin position="1214"/>
        <end position="1251"/>
    </location>
</feature>
<evidence type="ECO:0000313" key="6">
    <source>
        <dbReference type="EMBL" id="PSC67326.1"/>
    </source>
</evidence>
<dbReference type="Pfam" id="PF23753">
    <property type="entry name" value="TPR_WDR11"/>
    <property type="match status" value="2"/>
</dbReference>
<feature type="domain" description="WDR11 TPR" evidence="5">
    <location>
        <begin position="1367"/>
        <end position="1490"/>
    </location>
</feature>
<dbReference type="Pfam" id="PF23752">
    <property type="entry name" value="Beta-prop_WDR11_2nd"/>
    <property type="match status" value="1"/>
</dbReference>
<feature type="compositionally biased region" description="Polar residues" evidence="2">
    <location>
        <begin position="384"/>
        <end position="393"/>
    </location>
</feature>
<evidence type="ECO:0000256" key="1">
    <source>
        <dbReference type="PROSITE-ProRule" id="PRU00221"/>
    </source>
</evidence>
<feature type="compositionally biased region" description="Low complexity" evidence="2">
    <location>
        <begin position="1510"/>
        <end position="1519"/>
    </location>
</feature>
<dbReference type="Gene3D" id="2.130.10.10">
    <property type="entry name" value="YVTN repeat-like/Quinoprotein amine dehydrogenase"/>
    <property type="match status" value="2"/>
</dbReference>
<feature type="domain" description="WDR11 first beta-propeller" evidence="3">
    <location>
        <begin position="232"/>
        <end position="343"/>
    </location>
</feature>
<dbReference type="InterPro" id="IPR057853">
    <property type="entry name" value="Beta-prop_WDR11_2nd"/>
</dbReference>
<dbReference type="PANTHER" id="PTHR14593">
    <property type="entry name" value="WD REPEAT-CONTAINING PROTEIN 11"/>
    <property type="match status" value="1"/>
</dbReference>
<dbReference type="GO" id="GO:0005737">
    <property type="term" value="C:cytoplasm"/>
    <property type="evidence" value="ECO:0007669"/>
    <property type="project" value="TreeGrafter"/>
</dbReference>
<proteinExistence type="predicted"/>
<feature type="region of interest" description="Disordered" evidence="2">
    <location>
        <begin position="371"/>
        <end position="400"/>
    </location>
</feature>
<dbReference type="OrthoDB" id="1291858at2759"/>
<reference evidence="6 7" key="1">
    <citation type="journal article" date="2018" name="Plant J.">
        <title>Genome sequences of Chlorella sorokiniana UTEX 1602 and Micractinium conductrix SAG 241.80: implications to maltose excretion by a green alga.</title>
        <authorList>
            <person name="Arriola M.B."/>
            <person name="Velmurugan N."/>
            <person name="Zhang Y."/>
            <person name="Plunkett M.H."/>
            <person name="Hondzo H."/>
            <person name="Barney B.M."/>
        </authorList>
    </citation>
    <scope>NUCLEOTIDE SEQUENCE [LARGE SCALE GENOMIC DNA]</scope>
    <source>
        <strain evidence="6 7">SAG 241.80</strain>
    </source>
</reference>
<dbReference type="PANTHER" id="PTHR14593:SF5">
    <property type="entry name" value="WD REPEAT-CONTAINING PROTEIN 11"/>
    <property type="match status" value="1"/>
</dbReference>
<accession>A0A2P6UZQ5</accession>
<comment type="caution">
    <text evidence="6">The sequence shown here is derived from an EMBL/GenBank/DDBJ whole genome shotgun (WGS) entry which is preliminary data.</text>
</comment>
<evidence type="ECO:0000256" key="2">
    <source>
        <dbReference type="SAM" id="MobiDB-lite"/>
    </source>
</evidence>
<gene>
    <name evidence="6" type="ORF">C2E20_8996</name>
</gene>
<dbReference type="SMART" id="SM00320">
    <property type="entry name" value="WD40"/>
    <property type="match status" value="3"/>
</dbReference>
<dbReference type="PROSITE" id="PS50082">
    <property type="entry name" value="WD_REPEATS_2"/>
    <property type="match status" value="1"/>
</dbReference>
<keyword evidence="7" id="KW-1185">Reference proteome</keyword>
<dbReference type="InterPro" id="IPR057854">
    <property type="entry name" value="TPR_WDR11"/>
</dbReference>
<dbReference type="InterPro" id="IPR001680">
    <property type="entry name" value="WD40_rpt"/>
</dbReference>
<name>A0A2P6UZQ5_9CHLO</name>
<feature type="domain" description="WDR11 second beta-propeller" evidence="4">
    <location>
        <begin position="476"/>
        <end position="842"/>
    </location>
</feature>
<dbReference type="InterPro" id="IPR057852">
    <property type="entry name" value="Beta-prop_WDR11_1st"/>
</dbReference>
<keyword evidence="1" id="KW-0853">WD repeat</keyword>
<dbReference type="SUPFAM" id="SSF82171">
    <property type="entry name" value="DPP6 N-terminal domain-like"/>
    <property type="match status" value="1"/>
</dbReference>
<evidence type="ECO:0000259" key="4">
    <source>
        <dbReference type="Pfam" id="PF23752"/>
    </source>
</evidence>
<sequence length="1574" mass="162301">MQAVAPLDCLACLPGAPGKANRGAAALHGQLLAYAAGPTVVVCDAQRMAVATTLSGAHRQASVAALDWHPGGGPREPRAAAQLRLASGDEDGRVMVWNVNTGAVIAALEDPWGSAFGSSGGRRPEGAPGGRPPVVGLAWATAAPSVLAVLLAPCILLLWDYRTGGIVWKKDFGSGPGAEPFTGLQVDPLDRRRLVLCGSRGSFVVLCLVHTAADRVQQQQYQVDLGSGGTLRCAFSGTQDLLFVLLQREIIVFDLEYGQPAASTPLPASRAPLDDLLGCYGHAAAGKSLQAGGLDVLYCSHRDGSLSVWQRHPRLLTYVCLGATKLMPPVSKFGTAPTVLALAAGLWHGLEAAPASDAAAEVGALLSAGGRRHPGAARRVPSAPNHNSRSSTDGAEGSAGDIDEAAAGRCVLLMGAASDGRVWQWQVPLLAGALPDPKPAALPAAPKPELLGLLHTLPQRVTAFSVCPLPVPLPGSAGAVAAVAAATAAGTVEVVTVQQGALLPLHLSVGASLAVHLAPVQGLRWLGSTSRLVSFSSEKVAQGYKNTLLLTDVRNRVSLPFRDSTSDPVPLAGLRASPSGRYLLVLFRGAPSEIWSVGAGCQPSRLRQVDLQFTALEWLDAEGQAGGASPGSAAGPWAASPRAAERAAAGYAFQPDTEQEEPPEERLAFSLADGRTGVLGIRGRRISDTRPRRPTWQQLATGDFRAVALGSWGSSVLLGDAEGSLVHWDTATGRCSVLDTGLGRVHKIYTSAPPSEALYPRLPGANAVVARVAVLFASGVFAAYDLDQMGELWATHVTGTAAAARVGRATDIEWLQLPGPVGGGAVLAASLEDGSLALFDTVHSMDVRPRRARMQRYRSLLHSPPPPELAGTPWSLVPGPPVAAAPLLPHAWALLLRLLLQRGLPESAFRELAALAASIGRGGGAAGAPLLAGSGMAVDTEMALEKLEDEIWSRLPRGCQVAWATLLAQRGDAGEGPAAGAGLGLMQILEKFSGESDEDESGEGGSSEGSSARTSRPQSAAAPPAVEQQRNEPAFEGTAVRDEAAAAALGLTSRQGSATGGAPGGGSRRREKAAATFKSLGGAFKGMAKDVASAGRSQLRSLAGGDRGQAPLVAAVAGISDGYEYSQATAGSESLVAVLHAIATARGQPAVLSPAELAAYAAALSRHRVADRMALAAELVGEEEEALFWRRLPATLAWLNAALAAARRRSAAGDARIGAGSGAPSRSSPDSGPPSEPPRRRSSSAPVGAAGPGGVTLLWDEALEMAEAVERSGWHEQMNRRIFEGSEDLQEKRVLEYVALGDFQTAVGFLLASPPERSARYYRDALCVLGMAFACGLQGMQRQASTGAIGGAAAGEAASAAPQMDSAARTLFVQAAKVITANAASVGDTLLGVPLLCSTGQHADAAGLLQDSGLWRYASALIAHSLRGAERAAAIERWAGHVAAAEGRPWAAAGLLLAAGALKAALQLLRQHGLPDAAAALVTACKEADLPLQQHNLETGELANLWEPVSGRGSTGSSGVPRYSASGERLEDATGGGVGKGGAQLQRAGTLTDWERSETARDFQLYVCEVLQQL</sequence>
<dbReference type="Pfam" id="PF23751">
    <property type="entry name" value="Beta-prop_WDR11_1st"/>
    <property type="match status" value="2"/>
</dbReference>
<feature type="domain" description="WDR11 TPR" evidence="5">
    <location>
        <begin position="1144"/>
        <end position="1332"/>
    </location>
</feature>
<feature type="compositionally biased region" description="Low complexity" evidence="2">
    <location>
        <begin position="1214"/>
        <end position="1230"/>
    </location>
</feature>
<feature type="repeat" description="WD" evidence="1">
    <location>
        <begin position="85"/>
        <end position="107"/>
    </location>
</feature>
<feature type="domain" description="WDR11 first beta-propeller" evidence="3">
    <location>
        <begin position="15"/>
        <end position="224"/>
    </location>
</feature>
<feature type="region of interest" description="Disordered" evidence="2">
    <location>
        <begin position="994"/>
        <end position="1034"/>
    </location>
</feature>
<dbReference type="InterPro" id="IPR015943">
    <property type="entry name" value="WD40/YVTN_repeat-like_dom_sf"/>
</dbReference>
<dbReference type="SUPFAM" id="SSF50998">
    <property type="entry name" value="Quinoprotein alcohol dehydrogenase-like"/>
    <property type="match status" value="1"/>
</dbReference>
<feature type="region of interest" description="Disordered" evidence="2">
    <location>
        <begin position="1050"/>
        <end position="1071"/>
    </location>
</feature>
<evidence type="ECO:0000313" key="7">
    <source>
        <dbReference type="Proteomes" id="UP000239649"/>
    </source>
</evidence>
<dbReference type="STRING" id="554055.A0A2P6UZQ5"/>
<dbReference type="Proteomes" id="UP000239649">
    <property type="component" value="Unassembled WGS sequence"/>
</dbReference>
<evidence type="ECO:0000259" key="3">
    <source>
        <dbReference type="Pfam" id="PF23751"/>
    </source>
</evidence>
<organism evidence="6 7">
    <name type="scientific">Micractinium conductrix</name>
    <dbReference type="NCBI Taxonomy" id="554055"/>
    <lineage>
        <taxon>Eukaryota</taxon>
        <taxon>Viridiplantae</taxon>
        <taxon>Chlorophyta</taxon>
        <taxon>core chlorophytes</taxon>
        <taxon>Trebouxiophyceae</taxon>
        <taxon>Chlorellales</taxon>
        <taxon>Chlorellaceae</taxon>
        <taxon>Chlorella clade</taxon>
        <taxon>Micractinium</taxon>
    </lineage>
</organism>
<dbReference type="InterPro" id="IPR039694">
    <property type="entry name" value="WDR11"/>
</dbReference>